<dbReference type="Gene3D" id="3.30.70.120">
    <property type="match status" value="1"/>
</dbReference>
<keyword evidence="2" id="KW-1185">Reference proteome</keyword>
<gene>
    <name evidence="1" type="ORF">SAMN05444391_0961</name>
</gene>
<reference evidence="1 2" key="1">
    <citation type="submission" date="2016-11" db="EMBL/GenBank/DDBJ databases">
        <authorList>
            <person name="Jaros S."/>
            <person name="Januszkiewicz K."/>
            <person name="Wedrychowicz H."/>
        </authorList>
    </citation>
    <scope>NUCLEOTIDE SEQUENCE [LARGE SCALE GENOMIC DNA]</scope>
    <source>
        <strain evidence="1 2">DSM 19557</strain>
    </source>
</reference>
<dbReference type="GO" id="GO:0030234">
    <property type="term" value="F:enzyme regulator activity"/>
    <property type="evidence" value="ECO:0007669"/>
    <property type="project" value="InterPro"/>
</dbReference>
<dbReference type="AlphaFoldDB" id="A0A1M6SB91"/>
<dbReference type="STRING" id="381751.SAMN05444391_0961"/>
<accession>A0A1M6SB91</accession>
<dbReference type="Proteomes" id="UP000189810">
    <property type="component" value="Chromosome I"/>
</dbReference>
<evidence type="ECO:0000313" key="1">
    <source>
        <dbReference type="EMBL" id="SHK42053.1"/>
    </source>
</evidence>
<dbReference type="Pfam" id="PF00543">
    <property type="entry name" value="P-II"/>
    <property type="match status" value="1"/>
</dbReference>
<dbReference type="InterPro" id="IPR002187">
    <property type="entry name" value="N-reg_PII"/>
</dbReference>
<dbReference type="InterPro" id="IPR011322">
    <property type="entry name" value="N-reg_PII-like_a/b"/>
</dbReference>
<name>A0A1M6SB91_9AQUI</name>
<dbReference type="GO" id="GO:0006808">
    <property type="term" value="P:regulation of nitrogen utilization"/>
    <property type="evidence" value="ECO:0007669"/>
    <property type="project" value="InterPro"/>
</dbReference>
<dbReference type="OrthoDB" id="5344115at2"/>
<protein>
    <submittedName>
        <fullName evidence="1">Nitrogen regulatory protein P-II family</fullName>
    </submittedName>
</protein>
<evidence type="ECO:0000313" key="2">
    <source>
        <dbReference type="Proteomes" id="UP000189810"/>
    </source>
</evidence>
<dbReference type="SUPFAM" id="SSF54913">
    <property type="entry name" value="GlnB-like"/>
    <property type="match status" value="1"/>
</dbReference>
<dbReference type="InterPro" id="IPR015867">
    <property type="entry name" value="N-reg_PII/ATP_PRibTrfase_C"/>
</dbReference>
<proteinExistence type="predicted"/>
<dbReference type="RefSeq" id="WP_079654087.1">
    <property type="nucleotide sequence ID" value="NZ_LT670846.1"/>
</dbReference>
<sequence>MKKVEVVIDSLHLNDVLKIFEEERVSGYTVIRDVEGMGERGLREGDELTGVYKNSYAFTVCEDDKAERIVQRVGRLIKRLGGICVISDVQLFA</sequence>
<organism evidence="1 2">
    <name type="scientific">Thermocrinis minervae</name>
    <dbReference type="NCBI Taxonomy" id="381751"/>
    <lineage>
        <taxon>Bacteria</taxon>
        <taxon>Pseudomonadati</taxon>
        <taxon>Aquificota</taxon>
        <taxon>Aquificia</taxon>
        <taxon>Aquificales</taxon>
        <taxon>Aquificaceae</taxon>
        <taxon>Thermocrinis</taxon>
    </lineage>
</organism>
<dbReference type="EMBL" id="LT670846">
    <property type="protein sequence ID" value="SHK42053.1"/>
    <property type="molecule type" value="Genomic_DNA"/>
</dbReference>